<evidence type="ECO:0000313" key="3">
    <source>
        <dbReference type="Proteomes" id="UP000199126"/>
    </source>
</evidence>
<accession>A0A1H8SNX3</accession>
<gene>
    <name evidence="2" type="ORF">SAMN04487948_105213</name>
</gene>
<dbReference type="EMBL" id="FODV01000005">
    <property type="protein sequence ID" value="SEO80008.1"/>
    <property type="molecule type" value="Genomic_DNA"/>
</dbReference>
<keyword evidence="3" id="KW-1185">Reference proteome</keyword>
<dbReference type="GO" id="GO:0009166">
    <property type="term" value="P:nucleotide catabolic process"/>
    <property type="evidence" value="ECO:0007669"/>
    <property type="project" value="InterPro"/>
</dbReference>
<organism evidence="2 3">
    <name type="scientific">Halogranum amylolyticum</name>
    <dbReference type="NCBI Taxonomy" id="660520"/>
    <lineage>
        <taxon>Archaea</taxon>
        <taxon>Methanobacteriati</taxon>
        <taxon>Methanobacteriota</taxon>
        <taxon>Stenosarchaea group</taxon>
        <taxon>Halobacteria</taxon>
        <taxon>Halobacteriales</taxon>
        <taxon>Haloferacaceae</taxon>
    </lineage>
</organism>
<dbReference type="Gene3D" id="3.60.21.10">
    <property type="match status" value="1"/>
</dbReference>
<dbReference type="PANTHER" id="PTHR11575">
    <property type="entry name" value="5'-NUCLEOTIDASE-RELATED"/>
    <property type="match status" value="1"/>
</dbReference>
<dbReference type="CDD" id="cd00845">
    <property type="entry name" value="MPP_UshA_N_like"/>
    <property type="match status" value="1"/>
</dbReference>
<evidence type="ECO:0000256" key="1">
    <source>
        <dbReference type="SAM" id="MobiDB-lite"/>
    </source>
</evidence>
<reference evidence="3" key="1">
    <citation type="submission" date="2016-10" db="EMBL/GenBank/DDBJ databases">
        <authorList>
            <person name="Varghese N."/>
            <person name="Submissions S."/>
        </authorList>
    </citation>
    <scope>NUCLEOTIDE SEQUENCE [LARGE SCALE GENOMIC DNA]</scope>
    <source>
        <strain evidence="3">CGMCC 1.10121</strain>
    </source>
</reference>
<evidence type="ECO:0000313" key="2">
    <source>
        <dbReference type="EMBL" id="SEO80008.1"/>
    </source>
</evidence>
<dbReference type="RefSeq" id="WP_089824336.1">
    <property type="nucleotide sequence ID" value="NZ_FODV01000005.1"/>
</dbReference>
<dbReference type="InterPro" id="IPR029052">
    <property type="entry name" value="Metallo-depent_PP-like"/>
</dbReference>
<dbReference type="InterPro" id="IPR006179">
    <property type="entry name" value="5_nucleotidase/apyrase"/>
</dbReference>
<protein>
    <submittedName>
        <fullName evidence="2">Calcineurin-like phosphoesterase</fullName>
    </submittedName>
</protein>
<dbReference type="PANTHER" id="PTHR11575:SF24">
    <property type="entry name" value="5'-NUCLEOTIDASE"/>
    <property type="match status" value="1"/>
</dbReference>
<proteinExistence type="predicted"/>
<name>A0A1H8SNX3_9EURY</name>
<feature type="region of interest" description="Disordered" evidence="1">
    <location>
        <begin position="297"/>
        <end position="321"/>
    </location>
</feature>
<dbReference type="OrthoDB" id="380844at2157"/>
<dbReference type="Proteomes" id="UP000199126">
    <property type="component" value="Unassembled WGS sequence"/>
</dbReference>
<dbReference type="SUPFAM" id="SSF56300">
    <property type="entry name" value="Metallo-dependent phosphatases"/>
    <property type="match status" value="1"/>
</dbReference>
<dbReference type="AlphaFoldDB" id="A0A1H8SNX3"/>
<dbReference type="GO" id="GO:0016787">
    <property type="term" value="F:hydrolase activity"/>
    <property type="evidence" value="ECO:0007669"/>
    <property type="project" value="InterPro"/>
</dbReference>
<sequence>MAVRLLHYSDLERAFDDPKHAARVAAVVGERRCPGTLVLGTGDNTAPSVLGVESDGRQALDFFNAVGTDFETFGNHEFDHGLDAARALVRGAPNEWLTANIFEDDGRRFGHPHTAPWTVADVEGTRVGLVGVTTAETPLSDPRATSLTITDPVDAATEAIADLRASEPAVAFVVVLAHVGDERLADAVDADVVLDGHRHDPVVSRHGDTCYVRTGAGGERLTEVQLTADEAPIVEPHIVGEASVTPDESLEQALATRIAVTGLDEVVTRLDDPIERTDVTVNCAESPLGNAVADAIRWAPTPTPPSSPPAGSAPDPPCSGR</sequence>